<feature type="disulfide bond" evidence="15">
    <location>
        <begin position="225"/>
        <end position="304"/>
    </location>
</feature>
<evidence type="ECO:0000256" key="10">
    <source>
        <dbReference type="ARBA" id="ARBA00023049"/>
    </source>
</evidence>
<keyword evidence="10" id="KW-0482">Metalloprotease</keyword>
<keyword evidence="4" id="KW-0645">Protease</keyword>
<evidence type="ECO:0000259" key="19">
    <source>
        <dbReference type="PROSITE" id="PS50900"/>
    </source>
</evidence>
<dbReference type="GO" id="GO:0030198">
    <property type="term" value="P:extracellular matrix organization"/>
    <property type="evidence" value="ECO:0000318"/>
    <property type="project" value="GO_Central"/>
</dbReference>
<dbReference type="FunFam" id="2.60.120.830:FF:000001">
    <property type="entry name" value="A disintegrin and metalloproteinase with thrombospondin motifs 1"/>
    <property type="match status" value="1"/>
</dbReference>
<dbReference type="GO" id="GO:0006508">
    <property type="term" value="P:proteolysis"/>
    <property type="evidence" value="ECO:0000318"/>
    <property type="project" value="GO_Central"/>
</dbReference>
<dbReference type="Proteomes" id="UP000007110">
    <property type="component" value="Unassembled WGS sequence"/>
</dbReference>
<keyword evidence="7" id="KW-0677">Repeat</keyword>
<dbReference type="OrthoDB" id="10035764at2759"/>
<evidence type="ECO:0000256" key="16">
    <source>
        <dbReference type="PROSITE-ProRule" id="PRU00276"/>
    </source>
</evidence>
<comment type="caution">
    <text evidence="16">Lacks conserved residue(s) required for the propagation of feature annotation.</text>
</comment>
<feature type="binding site" evidence="14">
    <location>
        <position position="307"/>
    </location>
    <ligand>
        <name>Ca(2+)</name>
        <dbReference type="ChEBI" id="CHEBI:29108"/>
        <label>1</label>
    </ligand>
</feature>
<feature type="domain" description="Peptidase M12B" evidence="18">
    <location>
        <begin position="104"/>
        <end position="309"/>
    </location>
</feature>
<keyword evidence="11 15" id="KW-1015">Disulfide bond</keyword>
<dbReference type="Gene3D" id="2.60.120.830">
    <property type="match status" value="1"/>
</dbReference>
<feature type="disulfide bond" evidence="15">
    <location>
        <begin position="264"/>
        <end position="288"/>
    </location>
</feature>
<dbReference type="InterPro" id="IPR000884">
    <property type="entry name" value="TSP1_rpt"/>
</dbReference>
<feature type="disulfide bond" evidence="15">
    <location>
        <begin position="206"/>
        <end position="213"/>
    </location>
</feature>
<dbReference type="PROSITE" id="PS50092">
    <property type="entry name" value="TSP1"/>
    <property type="match status" value="5"/>
</dbReference>
<dbReference type="InterPro" id="IPR050439">
    <property type="entry name" value="ADAMTS_ADAMTS-like"/>
</dbReference>
<dbReference type="InterPro" id="IPR036383">
    <property type="entry name" value="TSP1_rpt_sf"/>
</dbReference>
<feature type="binding site" evidence="14">
    <location>
        <position position="307"/>
    </location>
    <ligand>
        <name>Ca(2+)</name>
        <dbReference type="ChEBI" id="CHEBI:29108"/>
        <label>2</label>
    </ligand>
</feature>
<dbReference type="GO" id="GO:0004222">
    <property type="term" value="F:metalloendopeptidase activity"/>
    <property type="evidence" value="ECO:0000318"/>
    <property type="project" value="GO_Central"/>
</dbReference>
<keyword evidence="6" id="KW-0732">Signal</keyword>
<feature type="disulfide bond" evidence="15">
    <location>
        <begin position="412"/>
        <end position="449"/>
    </location>
</feature>
<dbReference type="Gene3D" id="3.40.1620.60">
    <property type="match status" value="1"/>
</dbReference>
<evidence type="ECO:0000256" key="9">
    <source>
        <dbReference type="ARBA" id="ARBA00022833"/>
    </source>
</evidence>
<feature type="binding site" evidence="14 16">
    <location>
        <position position="257"/>
    </location>
    <ligand>
        <name>Zn(2+)</name>
        <dbReference type="ChEBI" id="CHEBI:29105"/>
        <note>catalytic</note>
    </ligand>
</feature>
<feature type="disulfide bond" evidence="15">
    <location>
        <begin position="427"/>
        <end position="439"/>
    </location>
</feature>
<dbReference type="FunFam" id="2.20.100.10:FF:000006">
    <property type="entry name" value="A disintegrin and metalloproteinase with thrombospondin motifs 1"/>
    <property type="match status" value="1"/>
</dbReference>
<keyword evidence="21" id="KW-1185">Reference proteome</keyword>
<dbReference type="Pfam" id="PF08686">
    <property type="entry name" value="PLAC"/>
    <property type="match status" value="1"/>
</dbReference>
<dbReference type="GO" id="GO:0046872">
    <property type="term" value="F:metal ion binding"/>
    <property type="evidence" value="ECO:0007669"/>
    <property type="project" value="UniProtKB-KW"/>
</dbReference>
<dbReference type="PRINTS" id="PR01857">
    <property type="entry name" value="ADAMTSFAMILY"/>
</dbReference>
<evidence type="ECO:0000256" key="15">
    <source>
        <dbReference type="PIRSR" id="PIRSR613273-3"/>
    </source>
</evidence>
<evidence type="ECO:0000256" key="4">
    <source>
        <dbReference type="ARBA" id="ARBA00022670"/>
    </source>
</evidence>
<dbReference type="Gene3D" id="3.40.390.10">
    <property type="entry name" value="Collagenase (Catalytic Domain)"/>
    <property type="match status" value="1"/>
</dbReference>
<feature type="disulfide bond" evidence="15">
    <location>
        <begin position="352"/>
        <end position="383"/>
    </location>
</feature>
<evidence type="ECO:0000256" key="5">
    <source>
        <dbReference type="ARBA" id="ARBA00022723"/>
    </source>
</evidence>
<dbReference type="Pfam" id="PF17771">
    <property type="entry name" value="ADAMTS_CR_2"/>
    <property type="match status" value="1"/>
</dbReference>
<dbReference type="Pfam" id="PF05986">
    <property type="entry name" value="ADAMTS_spacer1"/>
    <property type="match status" value="1"/>
</dbReference>
<dbReference type="FunFam" id="3.40.390.10:FF:000001">
    <property type="entry name" value="A disintegrin and metalloproteinase with thrombospondin motifs 1"/>
    <property type="match status" value="1"/>
</dbReference>
<dbReference type="InterPro" id="IPR041645">
    <property type="entry name" value="ADAMTS_CR_2"/>
</dbReference>
<dbReference type="EnsemblMetazoa" id="XM_011678605">
    <property type="protein sequence ID" value="XP_011676907"/>
    <property type="gene ID" value="LOC574964"/>
</dbReference>
<comment type="cofactor">
    <cofactor evidence="14">
        <name>Zn(2+)</name>
        <dbReference type="ChEBI" id="CHEBI:29105"/>
    </cofactor>
    <text evidence="14">Binds 1 zinc ion per subunit.</text>
</comment>
<dbReference type="InterPro" id="IPR010294">
    <property type="entry name" value="ADAMTS_spacer1"/>
</dbReference>
<dbReference type="InterPro" id="IPR013273">
    <property type="entry name" value="ADAMTS/ADAMTS-like"/>
</dbReference>
<organism evidence="20 21">
    <name type="scientific">Strongylocentrotus purpuratus</name>
    <name type="common">Purple sea urchin</name>
    <dbReference type="NCBI Taxonomy" id="7668"/>
    <lineage>
        <taxon>Eukaryota</taxon>
        <taxon>Metazoa</taxon>
        <taxon>Echinodermata</taxon>
        <taxon>Eleutherozoa</taxon>
        <taxon>Echinozoa</taxon>
        <taxon>Echinoidea</taxon>
        <taxon>Euechinoidea</taxon>
        <taxon>Echinacea</taxon>
        <taxon>Camarodonta</taxon>
        <taxon>Echinidea</taxon>
        <taxon>Strongylocentrotidae</taxon>
        <taxon>Strongylocentrotus</taxon>
    </lineage>
</organism>
<feature type="disulfide bond" evidence="15">
    <location>
        <begin position="343"/>
        <end position="364"/>
    </location>
</feature>
<evidence type="ECO:0000256" key="17">
    <source>
        <dbReference type="SAM" id="MobiDB-lite"/>
    </source>
</evidence>
<sequence length="1034" mass="116209">MIQPLPQHLIPADHDSPVVPHAVYRRSVNTSTIKFAEKKGHHRERLREHHSNSTKQHYCGRRKKFQPHPPEEPVFFLDEYPDANGSSIQTRKRRSIAGNVHRSQYVETLVVVDKHMIKKHGSDKITAYVLTIFNMVAKLFRDSSLGHTINMMLVSLMLLEDDQPGLTISHHADRSLNSFCQWQSTLTTPNGTHHDHSILLTGNDICSWKNEPCDTLGFAPIGGMCSKYRSCTINEDTGLGLAFTVAHESGHSFGMVHDGDGNACRKSGGDIMSPTLSGHSGRFTWSACSRKSLDDFLRTDRAACTWDEPIGIAEYQFPPSLPGELYSADQQCQWQFGPKARLCSFNLGKSLCQSMWCHRGERRCETKFLPAADGTPCGATMWCIQGKCLDRGQLGPTMVHGNWSEYGEFDVCSRTCGGGVQYKERRCDNPHPQNGGKYCEGPSRIYRMCNIQECPDESVDFRAQQCSSYNSRPFRGFYYDWKPYLHVNKNEACKLYCIADGFDFYFALSGSVVDGTKCDADSNNVCVNGRCEKVGCDHILGSEAQPDACGVCHGDNSTCDFVRGVYAEQHERNDYYEVVRIPRGARQISVAELSSSDSYLALRNSKYMYYLTGGWTVDWPGNFKFGGTLFEYRRPYKKPEYLEAKGPTTEELIVEILLQGKNPGVEYEYTVLGSHASSAPPVHTYTWNQTYTGCSATCAGGVKTEVLSCHRNYQDEVDESFCDGTNRPEQQVVVCNKDPCPPRWTVSAWKPCNRQCGSGRQKRKVVCIKELAGGRNKTVKSSYCSSPRPQKWQACNTQDCPPKWVPGRWSECSRTCGDGFQTRMVSCVSLTGNGEYHRQASDRCRGTVKPHTRQPCNLMECPLKVQWFISAWSECSRTCGPGKRQRIMKCSHLDDQGQYRELPAVRCQHLSQPVLALSKPCNSQPCMIEVRGRWQPGEWSQCSATCDGGTKGRQVQCVSTNSVNSSPNTRLICDNSIKPEVNRNCNTDACPSQSAYPYAACRDEYNWCYLVPQHNVCSHRFYGVKCCHSCTYRG</sequence>
<dbReference type="OMA" id="LRCAEKY"/>
<keyword evidence="8" id="KW-0378">Hydrolase</keyword>
<feature type="binding site" evidence="14">
    <location>
        <position position="195"/>
    </location>
    <ligand>
        <name>Ca(2+)</name>
        <dbReference type="ChEBI" id="CHEBI:29108"/>
        <label>1</label>
    </ligand>
</feature>
<dbReference type="Pfam" id="PF19030">
    <property type="entry name" value="TSP1_ADAMTS"/>
    <property type="match status" value="5"/>
</dbReference>
<dbReference type="GeneID" id="574964"/>
<feature type="binding site" evidence="14">
    <location>
        <position position="107"/>
    </location>
    <ligand>
        <name>Ca(2+)</name>
        <dbReference type="ChEBI" id="CHEBI:29108"/>
        <label>1</label>
    </ligand>
</feature>
<dbReference type="AlphaFoldDB" id="A0A7M7HKY5"/>
<feature type="disulfide bond" evidence="15">
    <location>
        <begin position="416"/>
        <end position="454"/>
    </location>
</feature>
<proteinExistence type="predicted"/>
<feature type="region of interest" description="Disordered" evidence="17">
    <location>
        <begin position="38"/>
        <end position="67"/>
    </location>
</feature>
<dbReference type="PANTHER" id="PTHR13723:SF293">
    <property type="entry name" value="A DISINTEGRIN AND METALLOPROTEINASE WITH THROMBOSPONDIN MOTIFS 18"/>
    <property type="match status" value="1"/>
</dbReference>
<feature type="disulfide bond" evidence="15">
    <location>
        <begin position="377"/>
        <end position="388"/>
    </location>
</feature>
<feature type="binding site" evidence="14 16">
    <location>
        <position position="251"/>
    </location>
    <ligand>
        <name>Zn(2+)</name>
        <dbReference type="ChEBI" id="CHEBI:29105"/>
        <note>catalytic</note>
    </ligand>
</feature>
<dbReference type="PROSITE" id="PS50900">
    <property type="entry name" value="PLAC"/>
    <property type="match status" value="1"/>
</dbReference>
<accession>A0A7M7HKY5</accession>
<dbReference type="RefSeq" id="XP_011676907.2">
    <property type="nucleotide sequence ID" value="XM_011678605.2"/>
</dbReference>
<comment type="subcellular location">
    <subcellularLocation>
        <location evidence="1">Secreted</location>
        <location evidence="1">Extracellular space</location>
        <location evidence="1">Extracellular matrix</location>
    </subcellularLocation>
</comment>
<feature type="binding site" evidence="14">
    <location>
        <position position="304"/>
    </location>
    <ligand>
        <name>Ca(2+)</name>
        <dbReference type="ChEBI" id="CHEBI:29108"/>
        <label>1</label>
    </ligand>
</feature>
<feature type="domain" description="PLAC" evidence="19">
    <location>
        <begin position="997"/>
        <end position="1034"/>
    </location>
</feature>
<protein>
    <recommendedName>
        <fullName evidence="22">A disintegrin and metalloproteinase with thrombospondin motifs 18</fullName>
    </recommendedName>
</protein>
<evidence type="ECO:0000256" key="14">
    <source>
        <dbReference type="PIRSR" id="PIRSR613273-2"/>
    </source>
</evidence>
<reference evidence="21" key="1">
    <citation type="submission" date="2015-02" db="EMBL/GenBank/DDBJ databases">
        <title>Genome sequencing for Strongylocentrotus purpuratus.</title>
        <authorList>
            <person name="Murali S."/>
            <person name="Liu Y."/>
            <person name="Vee V."/>
            <person name="English A."/>
            <person name="Wang M."/>
            <person name="Skinner E."/>
            <person name="Han Y."/>
            <person name="Muzny D.M."/>
            <person name="Worley K.C."/>
            <person name="Gibbs R.A."/>
        </authorList>
    </citation>
    <scope>NUCLEOTIDE SEQUENCE</scope>
</reference>
<keyword evidence="9 14" id="KW-0862">Zinc</keyword>
<dbReference type="GO" id="GO:0031012">
    <property type="term" value="C:extracellular matrix"/>
    <property type="evidence" value="ECO:0000318"/>
    <property type="project" value="GO_Central"/>
</dbReference>
<dbReference type="FunCoup" id="A0A7M7HKY5">
    <property type="interactions" value="198"/>
</dbReference>
<dbReference type="SUPFAM" id="SSF55486">
    <property type="entry name" value="Metalloproteases ('zincins'), catalytic domain"/>
    <property type="match status" value="1"/>
</dbReference>
<dbReference type="InterPro" id="IPR010909">
    <property type="entry name" value="PLAC"/>
</dbReference>
<reference evidence="20" key="2">
    <citation type="submission" date="2021-01" db="UniProtKB">
        <authorList>
            <consortium name="EnsemblMetazoa"/>
        </authorList>
    </citation>
    <scope>IDENTIFICATION</scope>
</reference>
<evidence type="ECO:0000313" key="21">
    <source>
        <dbReference type="Proteomes" id="UP000007110"/>
    </source>
</evidence>
<evidence type="ECO:0000256" key="2">
    <source>
        <dbReference type="ARBA" id="ARBA00022525"/>
    </source>
</evidence>
<dbReference type="InterPro" id="IPR024079">
    <property type="entry name" value="MetalloPept_cat_dom_sf"/>
</dbReference>
<dbReference type="InterPro" id="IPR045371">
    <property type="entry name" value="ADAMTS_CR_3"/>
</dbReference>
<evidence type="ECO:0000256" key="13">
    <source>
        <dbReference type="PIRSR" id="PIRSR613273-1"/>
    </source>
</evidence>
<keyword evidence="3" id="KW-0272">Extracellular matrix</keyword>
<evidence type="ECO:0000256" key="7">
    <source>
        <dbReference type="ARBA" id="ARBA00022737"/>
    </source>
</evidence>
<dbReference type="SMART" id="SM00209">
    <property type="entry name" value="TSP1"/>
    <property type="match status" value="6"/>
</dbReference>
<evidence type="ECO:0000259" key="18">
    <source>
        <dbReference type="PROSITE" id="PS50215"/>
    </source>
</evidence>
<dbReference type="KEGG" id="spu:574964"/>
<evidence type="ECO:0000256" key="6">
    <source>
        <dbReference type="ARBA" id="ARBA00022729"/>
    </source>
</evidence>
<dbReference type="InParanoid" id="A0A7M7HKY5"/>
<evidence type="ECO:0000256" key="12">
    <source>
        <dbReference type="ARBA" id="ARBA00023180"/>
    </source>
</evidence>
<dbReference type="SUPFAM" id="SSF82895">
    <property type="entry name" value="TSP-1 type 1 repeat"/>
    <property type="match status" value="6"/>
</dbReference>
<keyword evidence="5 14" id="KW-0479">Metal-binding</keyword>
<dbReference type="InterPro" id="IPR001590">
    <property type="entry name" value="Peptidase_M12B"/>
</dbReference>
<keyword evidence="14" id="KW-0106">Calcium</keyword>
<evidence type="ECO:0000256" key="1">
    <source>
        <dbReference type="ARBA" id="ARBA00004498"/>
    </source>
</evidence>
<feature type="active site" evidence="13 16">
    <location>
        <position position="248"/>
    </location>
</feature>
<evidence type="ECO:0008006" key="22">
    <source>
        <dbReference type="Google" id="ProtNLM"/>
    </source>
</evidence>
<dbReference type="Pfam" id="PF01421">
    <property type="entry name" value="Reprolysin"/>
    <property type="match status" value="1"/>
</dbReference>
<name>A0A7M7HKY5_STRPU</name>
<feature type="disulfide bond" evidence="15">
    <location>
        <begin position="180"/>
        <end position="231"/>
    </location>
</feature>
<dbReference type="PROSITE" id="PS50215">
    <property type="entry name" value="ADAM_MEPRO"/>
    <property type="match status" value="1"/>
</dbReference>
<dbReference type="Gene3D" id="2.20.100.10">
    <property type="entry name" value="Thrombospondin type-1 (TSP1) repeat"/>
    <property type="match status" value="6"/>
</dbReference>
<feature type="binding site" evidence="14">
    <location>
        <position position="107"/>
    </location>
    <ligand>
        <name>Ca(2+)</name>
        <dbReference type="ChEBI" id="CHEBI:29108"/>
        <label>2</label>
    </ligand>
</feature>
<feature type="disulfide bond" evidence="15">
    <location>
        <begin position="332"/>
        <end position="357"/>
    </location>
</feature>
<dbReference type="PANTHER" id="PTHR13723">
    <property type="entry name" value="ADAMTS A DISINTEGRIN AND METALLOPROTEASE WITH THROMBOSPONDIN MOTIFS PROTEASE"/>
    <property type="match status" value="1"/>
</dbReference>
<evidence type="ECO:0000313" key="20">
    <source>
        <dbReference type="EnsemblMetazoa" id="XP_011676907"/>
    </source>
</evidence>
<evidence type="ECO:0000256" key="3">
    <source>
        <dbReference type="ARBA" id="ARBA00022530"/>
    </source>
</evidence>
<dbReference type="Pfam" id="PF19236">
    <property type="entry name" value="ADAMTS_CR_3"/>
    <property type="match status" value="1"/>
</dbReference>
<dbReference type="CDD" id="cd04273">
    <property type="entry name" value="ZnMc_ADAMTS_like"/>
    <property type="match status" value="1"/>
</dbReference>
<feature type="binding site" evidence="14 16">
    <location>
        <position position="247"/>
    </location>
    <ligand>
        <name>Zn(2+)</name>
        <dbReference type="ChEBI" id="CHEBI:29105"/>
        <note>catalytic</note>
    </ligand>
</feature>
<evidence type="ECO:0000256" key="8">
    <source>
        <dbReference type="ARBA" id="ARBA00022801"/>
    </source>
</evidence>
<keyword evidence="2" id="KW-0964">Secreted</keyword>
<keyword evidence="12" id="KW-0325">Glycoprotein</keyword>
<dbReference type="Pfam" id="PF00090">
    <property type="entry name" value="TSP_1"/>
    <property type="match status" value="1"/>
</dbReference>
<evidence type="ECO:0000256" key="11">
    <source>
        <dbReference type="ARBA" id="ARBA00023157"/>
    </source>
</evidence>